<comment type="caution">
    <text evidence="1">The sequence shown here is derived from an EMBL/GenBank/DDBJ whole genome shotgun (WGS) entry which is preliminary data.</text>
</comment>
<dbReference type="EMBL" id="LAZR01006218">
    <property type="protein sequence ID" value="KKM93832.1"/>
    <property type="molecule type" value="Genomic_DNA"/>
</dbReference>
<dbReference type="AlphaFoldDB" id="A0A0F9PKQ8"/>
<evidence type="ECO:0000313" key="1">
    <source>
        <dbReference type="EMBL" id="KKM93832.1"/>
    </source>
</evidence>
<accession>A0A0F9PKQ8</accession>
<name>A0A0F9PKQ8_9ZZZZ</name>
<sequence length="91" mass="11084">MKQIYVHFEDNEFEDLKILKKKRSWHDFIMLLTRKDNMTALVDKEEILDIEETPEGTDFWEMLKYLKENNIDTNGMARENVLKLYQENINK</sequence>
<organism evidence="1">
    <name type="scientific">marine sediment metagenome</name>
    <dbReference type="NCBI Taxonomy" id="412755"/>
    <lineage>
        <taxon>unclassified sequences</taxon>
        <taxon>metagenomes</taxon>
        <taxon>ecological metagenomes</taxon>
    </lineage>
</organism>
<gene>
    <name evidence="1" type="ORF">LCGC14_1204450</name>
</gene>
<proteinExistence type="predicted"/>
<protein>
    <submittedName>
        <fullName evidence="1">Uncharacterized protein</fullName>
    </submittedName>
</protein>
<reference evidence="1" key="1">
    <citation type="journal article" date="2015" name="Nature">
        <title>Complex archaea that bridge the gap between prokaryotes and eukaryotes.</title>
        <authorList>
            <person name="Spang A."/>
            <person name="Saw J.H."/>
            <person name="Jorgensen S.L."/>
            <person name="Zaremba-Niedzwiedzka K."/>
            <person name="Martijn J."/>
            <person name="Lind A.E."/>
            <person name="van Eijk R."/>
            <person name="Schleper C."/>
            <person name="Guy L."/>
            <person name="Ettema T.J."/>
        </authorList>
    </citation>
    <scope>NUCLEOTIDE SEQUENCE</scope>
</reference>